<proteinExistence type="predicted"/>
<dbReference type="PANTHER" id="PTHR47566:SF1">
    <property type="entry name" value="PROTEIN NUD1"/>
    <property type="match status" value="1"/>
</dbReference>
<keyword evidence="3" id="KW-0175">Coiled coil</keyword>
<evidence type="ECO:0000256" key="1">
    <source>
        <dbReference type="ARBA" id="ARBA00022614"/>
    </source>
</evidence>
<reference evidence="4" key="1">
    <citation type="journal article" date="2020" name="Nature">
        <title>Giant virus diversity and host interactions through global metagenomics.</title>
        <authorList>
            <person name="Schulz F."/>
            <person name="Roux S."/>
            <person name="Paez-Espino D."/>
            <person name="Jungbluth S."/>
            <person name="Walsh D.A."/>
            <person name="Denef V.J."/>
            <person name="McMahon K.D."/>
            <person name="Konstantinidis K.T."/>
            <person name="Eloe-Fadrosh E.A."/>
            <person name="Kyrpides N.C."/>
            <person name="Woyke T."/>
        </authorList>
    </citation>
    <scope>NUCLEOTIDE SEQUENCE</scope>
    <source>
        <strain evidence="4">GVMAG-M-3300021375-17</strain>
    </source>
</reference>
<dbReference type="AlphaFoldDB" id="A0A6C0CMC1"/>
<feature type="coiled-coil region" evidence="3">
    <location>
        <begin position="209"/>
        <end position="243"/>
    </location>
</feature>
<organism evidence="4">
    <name type="scientific">viral metagenome</name>
    <dbReference type="NCBI Taxonomy" id="1070528"/>
    <lineage>
        <taxon>unclassified sequences</taxon>
        <taxon>metagenomes</taxon>
        <taxon>organismal metagenomes</taxon>
    </lineage>
</organism>
<keyword evidence="1" id="KW-0433">Leucine-rich repeat</keyword>
<dbReference type="EMBL" id="MN739453">
    <property type="protein sequence ID" value="QHT05377.1"/>
    <property type="molecule type" value="Genomic_DNA"/>
</dbReference>
<name>A0A6C0CMC1_9ZZZZ</name>
<evidence type="ECO:0008006" key="5">
    <source>
        <dbReference type="Google" id="ProtNLM"/>
    </source>
</evidence>
<protein>
    <recommendedName>
        <fullName evidence="5">Leucine-rich repeat domain-containing protein</fullName>
    </recommendedName>
</protein>
<dbReference type="InterPro" id="IPR032675">
    <property type="entry name" value="LRR_dom_sf"/>
</dbReference>
<evidence type="ECO:0000256" key="2">
    <source>
        <dbReference type="ARBA" id="ARBA00022737"/>
    </source>
</evidence>
<dbReference type="GO" id="GO:0035591">
    <property type="term" value="F:signaling adaptor activity"/>
    <property type="evidence" value="ECO:0007669"/>
    <property type="project" value="TreeGrafter"/>
</dbReference>
<dbReference type="Gene3D" id="3.80.10.10">
    <property type="entry name" value="Ribonuclease Inhibitor"/>
    <property type="match status" value="1"/>
</dbReference>
<dbReference type="SUPFAM" id="SSF52058">
    <property type="entry name" value="L domain-like"/>
    <property type="match status" value="1"/>
</dbReference>
<dbReference type="PROSITE" id="PS51450">
    <property type="entry name" value="LRR"/>
    <property type="match status" value="1"/>
</dbReference>
<dbReference type="InterPro" id="IPR001611">
    <property type="entry name" value="Leu-rich_rpt"/>
</dbReference>
<evidence type="ECO:0000256" key="3">
    <source>
        <dbReference type="SAM" id="Coils"/>
    </source>
</evidence>
<dbReference type="PANTHER" id="PTHR47566">
    <property type="match status" value="1"/>
</dbReference>
<accession>A0A6C0CMC1</accession>
<evidence type="ECO:0000313" key="4">
    <source>
        <dbReference type="EMBL" id="QHT05377.1"/>
    </source>
</evidence>
<dbReference type="InterPro" id="IPR052574">
    <property type="entry name" value="CDIRP"/>
</dbReference>
<keyword evidence="2" id="KW-0677">Repeat</keyword>
<sequence length="449" mass="52638">MKVMIDKEKMREEALEKNDAQEIYEEALGKISKKSREISISLSMNGSLNLGILAEKGYTKVKTLIFGSNSITDLKNIPDGIERIHCSHNLLTNLKNIPETLVELNLKNNQLQTLDLSTAKQLKKLTVSYNHLEQLESLPESLEILYCDHNRLKKLDLKRNINLKILYCEENPSLRLHNIPDSVIESEYPSHFKHNISSGENTHTSKYHSDEYKEELNQYFRLKNDYEEKLRNLRQTKNKKNKRSEIILPKCIGCEKNVGMEFSNKNRKYQARCGGNPPCDWSLVVNRGQFINREDVIEAYRADVEDMKEKVIQQKMISLYRHMPDDKSSEMFENQMKAYTSANEYLNTLIETHKEYFENEDTLKLIDDKRLEINIALQTVKDELKNQNIREAVEIQQRVIQPLSQSIQRLQYEVMYMIVNINDKHPEKNISILLQESVHPYKLEMNLLE</sequence>